<evidence type="ECO:0000313" key="2">
    <source>
        <dbReference type="Proteomes" id="UP000684084"/>
    </source>
</evidence>
<dbReference type="EMBL" id="CAGKOT010000002">
    <property type="protein sequence ID" value="CAB5315430.1"/>
    <property type="molecule type" value="Genomic_DNA"/>
</dbReference>
<protein>
    <submittedName>
        <fullName evidence="1">Uncharacterized protein</fullName>
    </submittedName>
</protein>
<accession>A0A916DXX7</accession>
<sequence>MEKDCTHEGVPTENEGRGCCKTNSMRNLKLPTSFAKWRRIAHTRALPTDNEGRGCCKQSVLYSQRKGVTNQLRQIEKGCTHEGVTIRKRRSFILPKKRRYQPASPNGEGLHTRGRYHQKTKVVGVVNNQFYTPKEKALPTSFAKWRRVAHTRALPSENEGRGCCKQSVYTPKEKALPTSFAKWRRVAHTRALPSENEGRGCCKQPVHAPKRVRLFPVHF</sequence>
<comment type="caution">
    <text evidence="1">The sequence shown here is derived from an EMBL/GenBank/DDBJ whole genome shotgun (WGS) entry which is preliminary data.</text>
</comment>
<evidence type="ECO:0000313" key="1">
    <source>
        <dbReference type="EMBL" id="CAB5315430.1"/>
    </source>
</evidence>
<proteinExistence type="predicted"/>
<dbReference type="OrthoDB" id="2447749at2759"/>
<organism evidence="1 2">
    <name type="scientific">Rhizophagus irregularis</name>
    <dbReference type="NCBI Taxonomy" id="588596"/>
    <lineage>
        <taxon>Eukaryota</taxon>
        <taxon>Fungi</taxon>
        <taxon>Fungi incertae sedis</taxon>
        <taxon>Mucoromycota</taxon>
        <taxon>Glomeromycotina</taxon>
        <taxon>Glomeromycetes</taxon>
        <taxon>Glomerales</taxon>
        <taxon>Glomeraceae</taxon>
        <taxon>Rhizophagus</taxon>
    </lineage>
</organism>
<dbReference type="AlphaFoldDB" id="A0A916DXX7"/>
<dbReference type="Proteomes" id="UP000684084">
    <property type="component" value="Unassembled WGS sequence"/>
</dbReference>
<name>A0A916DXX7_9GLOM</name>
<dbReference type="VEuPathDB" id="FungiDB:RhiirFUN_000702"/>
<gene>
    <name evidence="1" type="ORF">CHRIB12_LOCUS1859</name>
</gene>
<reference evidence="1" key="1">
    <citation type="submission" date="2020-05" db="EMBL/GenBank/DDBJ databases">
        <authorList>
            <person name="Rincon C."/>
            <person name="Sanders R I."/>
            <person name="Robbins C."/>
            <person name="Chaturvedi A."/>
        </authorList>
    </citation>
    <scope>NUCLEOTIDE SEQUENCE</scope>
    <source>
        <strain evidence="1">CHB12</strain>
    </source>
</reference>